<dbReference type="RefSeq" id="WP_143749153.1">
    <property type="nucleotide sequence ID" value="NZ_FCOM02000004.1"/>
</dbReference>
<sequence>MRHSLLKTPASVARQAKPSIEQVRQSAFDFMVAVNEVSITSRTLPPVRGLQAGLLPAWRAFAHTLEQCGYPKSLSVHNRSDYGLHEANEACSQMILHASRLVEPQDGRTLPRKYIFSLSSLAGLAALYLTRSHAVIEPTDALQAWLARTDIGDDIPASLFRLPLGAIFLRVGAELRQTIDPPLWASCEHPSTTQGVYIHEALVENRRELMFVAVRDSALGTDAARGVRILIEDENESLLSAMRRMQLDLSSDLEDFIPMVEHCVKVMLYLQAPAAIRINDMRDDDAASRLTRVGSKKATRIERKVASRYNRIIVGPAQIPGHTGGEVAPHWRRGHMRMQAHGPQFLLRKLMFIAPALIRADRLNDSGTVTR</sequence>
<dbReference type="AlphaFoldDB" id="A0A158H1Z3"/>
<keyword evidence="2" id="KW-1185">Reference proteome</keyword>
<dbReference type="InterPro" id="IPR058915">
    <property type="entry name" value="AcrVA2-like"/>
</dbReference>
<proteinExistence type="predicted"/>
<organism evidence="1 2">
    <name type="scientific">Caballeronia arvi</name>
    <dbReference type="NCBI Taxonomy" id="1777135"/>
    <lineage>
        <taxon>Bacteria</taxon>
        <taxon>Pseudomonadati</taxon>
        <taxon>Pseudomonadota</taxon>
        <taxon>Betaproteobacteria</taxon>
        <taxon>Burkholderiales</taxon>
        <taxon>Burkholderiaceae</taxon>
        <taxon>Caballeronia</taxon>
    </lineage>
</organism>
<dbReference type="EMBL" id="FCOM02000004">
    <property type="protein sequence ID" value="SAL38336.1"/>
    <property type="molecule type" value="Genomic_DNA"/>
</dbReference>
<evidence type="ECO:0000313" key="1">
    <source>
        <dbReference type="EMBL" id="SAL38336.1"/>
    </source>
</evidence>
<accession>A0A158H1Z3</accession>
<evidence type="ECO:0000313" key="2">
    <source>
        <dbReference type="Proteomes" id="UP000055019"/>
    </source>
</evidence>
<protein>
    <submittedName>
        <fullName evidence="1">Uncharacterized protein</fullName>
    </submittedName>
</protein>
<comment type="caution">
    <text evidence="1">The sequence shown here is derived from an EMBL/GenBank/DDBJ whole genome shotgun (WGS) entry which is preliminary data.</text>
</comment>
<dbReference type="Pfam" id="PF26125">
    <property type="entry name" value="AcrVA2-like"/>
    <property type="match status" value="1"/>
</dbReference>
<dbReference type="OrthoDB" id="8895745at2"/>
<gene>
    <name evidence="1" type="ORF">AWB74_01525</name>
</gene>
<reference evidence="1" key="1">
    <citation type="submission" date="2016-01" db="EMBL/GenBank/DDBJ databases">
        <authorList>
            <person name="Peeters C."/>
        </authorList>
    </citation>
    <scope>NUCLEOTIDE SEQUENCE [LARGE SCALE GENOMIC DNA]</scope>
    <source>
        <strain evidence="1">LMG 29317</strain>
    </source>
</reference>
<name>A0A158H1Z3_9BURK</name>
<dbReference type="Proteomes" id="UP000055019">
    <property type="component" value="Unassembled WGS sequence"/>
</dbReference>